<evidence type="ECO:0000256" key="4">
    <source>
        <dbReference type="ARBA" id="ARBA00022989"/>
    </source>
</evidence>
<evidence type="ECO:0000313" key="10">
    <source>
        <dbReference type="Proteomes" id="UP000305654"/>
    </source>
</evidence>
<comment type="caution">
    <text evidence="9">The sequence shown here is derived from an EMBL/GenBank/DDBJ whole genome shotgun (WGS) entry which is preliminary data.</text>
</comment>
<dbReference type="InterPro" id="IPR033479">
    <property type="entry name" value="dCache_1"/>
</dbReference>
<dbReference type="Gene3D" id="3.30.450.40">
    <property type="match status" value="1"/>
</dbReference>
<keyword evidence="5 7" id="KW-0472">Membrane</keyword>
<dbReference type="AlphaFoldDB" id="A0A5R9J9D2"/>
<accession>A0A5R9J9D2</accession>
<evidence type="ECO:0000256" key="1">
    <source>
        <dbReference type="ARBA" id="ARBA00004651"/>
    </source>
</evidence>
<keyword evidence="3 7" id="KW-0812">Transmembrane</keyword>
<evidence type="ECO:0000313" key="9">
    <source>
        <dbReference type="EMBL" id="TLU74182.1"/>
    </source>
</evidence>
<dbReference type="GO" id="GO:0035556">
    <property type="term" value="P:intracellular signal transduction"/>
    <property type="evidence" value="ECO:0007669"/>
    <property type="project" value="InterPro"/>
</dbReference>
<dbReference type="SMART" id="SM00044">
    <property type="entry name" value="CYCc"/>
    <property type="match status" value="1"/>
</dbReference>
<dbReference type="EMBL" id="VCDI01000001">
    <property type="protein sequence ID" value="TLU74182.1"/>
    <property type="molecule type" value="Genomic_DNA"/>
</dbReference>
<organism evidence="9 10">
    <name type="scientific">Lichenicoccus roseus</name>
    <dbReference type="NCBI Taxonomy" id="2683649"/>
    <lineage>
        <taxon>Bacteria</taxon>
        <taxon>Pseudomonadati</taxon>
        <taxon>Pseudomonadota</taxon>
        <taxon>Alphaproteobacteria</taxon>
        <taxon>Acetobacterales</taxon>
        <taxon>Acetobacteraceae</taxon>
        <taxon>Lichenicoccus</taxon>
    </lineage>
</organism>
<dbReference type="RefSeq" id="WP_138324434.1">
    <property type="nucleotide sequence ID" value="NZ_VCDI01000001.1"/>
</dbReference>
<dbReference type="SUPFAM" id="SSF55781">
    <property type="entry name" value="GAF domain-like"/>
    <property type="match status" value="1"/>
</dbReference>
<dbReference type="Pfam" id="PF01590">
    <property type="entry name" value="GAF"/>
    <property type="match status" value="1"/>
</dbReference>
<evidence type="ECO:0000256" key="6">
    <source>
        <dbReference type="SAM" id="MobiDB-lite"/>
    </source>
</evidence>
<feature type="compositionally biased region" description="Acidic residues" evidence="6">
    <location>
        <begin position="578"/>
        <end position="590"/>
    </location>
</feature>
<dbReference type="Gene3D" id="3.30.450.20">
    <property type="entry name" value="PAS domain"/>
    <property type="match status" value="1"/>
</dbReference>
<dbReference type="InterPro" id="IPR029787">
    <property type="entry name" value="Nucleotide_cyclase"/>
</dbReference>
<sequence>MPIDEIVDISQTRMRRRRQLLARVGVPLLGVVLVILSILGVTFYTYQANRQTALDLTHDVLNTLQARIAHEVDNYLAPATRAAFIARDMVARNAIPDGRTAMEAYASSMLRQVPNLSGFFIGNSNGDFMMVRRDPQGGTDTKYILNSAAGRRVASVHLDDAGHVIDDKVMPGDNFDPRLRDWYQGALHTSSVYWSQPYIFYTTRTPGITAAIHYGESSAPGSLQRVFGVDITLAELSRFLTSLHIGQSGRAAIVGRDGQIIAAPEMLQPAHATAKVAAAKAGDSATIGALDDPALQAAYDRFRVQSYGNRTLTIHGRRYVTIAARLPAAGEDWVLLIAAPERDFTRFAETNGRRHLLLSLITIALASLLGVMLIRQNRRGDRLARRLRRQQEIGDNEGRALSALAVQPGLFDPGQSLPALSETLAEMNAAQRVSVWRLAGDGLILHCEDLFDRNQASHSGGLELSRSEAPGFFDSLAGGEPIAVADARRDPRTADVHRLLMRSFGSRALAVLPVRGATGARGGEAASGAGAVAGALLLEDPEAGDQARNFNAAVTGIAAIRMRRPEQDAPRRAADLTGEQEDTIEAADTQDVDHRNGTPDAASRTPEHAPGRFSPVLALDDDGRRDLAANVYPQVAAMVLRFDDAVVINTRDAEAMSSIADEIARAMQELATKFDLPYMKLTGHHLVAAAGCTDTPDPTAAIRLADAALAARETCLTLLARSDLDPVFRIGMDFGQALGSALGQEPRLFNLWGDVIHTAELMAQSAVESGSIQVSEGAYEALNRQFLFRPRGMFYVPRVGTARTFILAGRR</sequence>
<dbReference type="GO" id="GO:0005886">
    <property type="term" value="C:plasma membrane"/>
    <property type="evidence" value="ECO:0007669"/>
    <property type="project" value="UniProtKB-SubCell"/>
</dbReference>
<dbReference type="Gene3D" id="3.30.70.1230">
    <property type="entry name" value="Nucleotide cyclase"/>
    <property type="match status" value="1"/>
</dbReference>
<gene>
    <name evidence="9" type="ORF">FE263_02935</name>
</gene>
<evidence type="ECO:0000256" key="5">
    <source>
        <dbReference type="ARBA" id="ARBA00023136"/>
    </source>
</evidence>
<keyword evidence="2" id="KW-1003">Cell membrane</keyword>
<feature type="region of interest" description="Disordered" evidence="6">
    <location>
        <begin position="564"/>
        <end position="613"/>
    </location>
</feature>
<dbReference type="InterPro" id="IPR001054">
    <property type="entry name" value="A/G_cyclase"/>
</dbReference>
<name>A0A5R9J9D2_9PROT</name>
<proteinExistence type="predicted"/>
<evidence type="ECO:0000256" key="2">
    <source>
        <dbReference type="ARBA" id="ARBA00022475"/>
    </source>
</evidence>
<reference evidence="9 10" key="1">
    <citation type="submission" date="2019-05" db="EMBL/GenBank/DDBJ databases">
        <authorList>
            <person name="Pankratov T."/>
            <person name="Grouzdev D."/>
        </authorList>
    </citation>
    <scope>NUCLEOTIDE SEQUENCE [LARGE SCALE GENOMIC DNA]</scope>
    <source>
        <strain evidence="9 10">KEBCLARHB70R</strain>
    </source>
</reference>
<protein>
    <submittedName>
        <fullName evidence="9">GAF domain-containing protein</fullName>
    </submittedName>
</protein>
<evidence type="ECO:0000256" key="7">
    <source>
        <dbReference type="SAM" id="Phobius"/>
    </source>
</evidence>
<feature type="domain" description="Guanylate cyclase" evidence="8">
    <location>
        <begin position="639"/>
        <end position="763"/>
    </location>
</feature>
<dbReference type="GO" id="GO:0004016">
    <property type="term" value="F:adenylate cyclase activity"/>
    <property type="evidence" value="ECO:0007669"/>
    <property type="project" value="UniProtKB-ARBA"/>
</dbReference>
<dbReference type="InterPro" id="IPR029016">
    <property type="entry name" value="GAF-like_dom_sf"/>
</dbReference>
<dbReference type="Pfam" id="PF00211">
    <property type="entry name" value="Guanylate_cyc"/>
    <property type="match status" value="1"/>
</dbReference>
<comment type="subcellular location">
    <subcellularLocation>
        <location evidence="1">Cell membrane</location>
        <topology evidence="1">Multi-pass membrane protein</topology>
    </subcellularLocation>
</comment>
<dbReference type="PROSITE" id="PS50125">
    <property type="entry name" value="GUANYLATE_CYCLASE_2"/>
    <property type="match status" value="1"/>
</dbReference>
<feature type="transmembrane region" description="Helical" evidence="7">
    <location>
        <begin position="20"/>
        <end position="46"/>
    </location>
</feature>
<keyword evidence="4 7" id="KW-1133">Transmembrane helix</keyword>
<feature type="compositionally biased region" description="Basic and acidic residues" evidence="6">
    <location>
        <begin position="564"/>
        <end position="574"/>
    </location>
</feature>
<evidence type="ECO:0000256" key="3">
    <source>
        <dbReference type="ARBA" id="ARBA00022692"/>
    </source>
</evidence>
<dbReference type="SUPFAM" id="SSF55073">
    <property type="entry name" value="Nucleotide cyclase"/>
    <property type="match status" value="1"/>
</dbReference>
<keyword evidence="10" id="KW-1185">Reference proteome</keyword>
<dbReference type="GO" id="GO:0009190">
    <property type="term" value="P:cyclic nucleotide biosynthetic process"/>
    <property type="evidence" value="ECO:0007669"/>
    <property type="project" value="InterPro"/>
</dbReference>
<evidence type="ECO:0000259" key="8">
    <source>
        <dbReference type="PROSITE" id="PS50125"/>
    </source>
</evidence>
<dbReference type="OrthoDB" id="7293398at2"/>
<dbReference type="Proteomes" id="UP000305654">
    <property type="component" value="Unassembled WGS sequence"/>
</dbReference>
<dbReference type="Pfam" id="PF02743">
    <property type="entry name" value="dCache_1"/>
    <property type="match status" value="1"/>
</dbReference>
<dbReference type="InterPro" id="IPR003018">
    <property type="entry name" value="GAF"/>
</dbReference>